<evidence type="ECO:0000256" key="4">
    <source>
        <dbReference type="ARBA" id="ARBA00022452"/>
    </source>
</evidence>
<dbReference type="InterPro" id="IPR036942">
    <property type="entry name" value="Beta-barrel_TonB_sf"/>
</dbReference>
<dbReference type="Proteomes" id="UP000290958">
    <property type="component" value="Unassembled WGS sequence"/>
</dbReference>
<keyword evidence="12 19" id="KW-0675">Receptor</keyword>
<reference evidence="20" key="1">
    <citation type="submission" date="2019-01" db="EMBL/GenBank/DDBJ databases">
        <title>Cytophagaceae bacterium strain CAR-16.</title>
        <authorList>
            <person name="Chen W.-M."/>
        </authorList>
    </citation>
    <scope>NUCLEOTIDE SEQUENCE [LARGE SCALE GENOMIC DNA]</scope>
    <source>
        <strain evidence="20">CHR27</strain>
    </source>
</reference>
<dbReference type="NCBIfam" id="TIGR01783">
    <property type="entry name" value="TonB-siderophor"/>
    <property type="match status" value="1"/>
</dbReference>
<dbReference type="InterPro" id="IPR039426">
    <property type="entry name" value="TonB-dep_rcpt-like"/>
</dbReference>
<organism evidence="19 20">
    <name type="scientific">Sphingobium fluviale</name>
    <dbReference type="NCBI Taxonomy" id="2506423"/>
    <lineage>
        <taxon>Bacteria</taxon>
        <taxon>Pseudomonadati</taxon>
        <taxon>Pseudomonadota</taxon>
        <taxon>Alphaproteobacteria</taxon>
        <taxon>Sphingomonadales</taxon>
        <taxon>Sphingomonadaceae</taxon>
        <taxon>Sphingobium</taxon>
    </lineage>
</organism>
<dbReference type="GO" id="GO:0015891">
    <property type="term" value="P:siderophore transport"/>
    <property type="evidence" value="ECO:0007669"/>
    <property type="project" value="InterPro"/>
</dbReference>
<keyword evidence="10 15" id="KW-0798">TonB box</keyword>
<sequence>MLAGALVAVSSVAMAAEAPDNSESDIIVIGHSDGYVTRNSITATKTDTPLLDVPQSISVITREQLDDQAQHSMADVLRYMPGTTVGQGEGNRDQITLRGQNTTADFFLDGVRDDVQYYRSLYNIERVEVLKGPYAMIFGRGGGGGIINRVQKTPQRDRTLVAGGMSINSFGAWDVSADVNVPLSVGSALRVNGFYEELGNHRDYYDGERYAVNPYVALELGAGWQAGLSYEYVKDDRVTDRGIPSLNCAAPCVRGPLPGHRDSFFGVPGVNRAGLEAHIVKTRLDGELADWLDWSTTLLYGDFDKYYTNVYANGPATGVNGTVALAGYIDPTQRENFIAQSNLVADVALGGLDNKILIGLEYGNQQSANQRYNAVLSSSTLNLATFAYPTVTFPAVSRSTRSDVTFLSAYVQNQISIGAHLDIIVGARYDRFEIKGVDIAGNNRRFARTDEKISPRFGLILKPKENISLYSSYSQSFLPRSGDQFLTLAPASGSTPAQQDLAPEKFTNYEVGAKWDIRPNLNATAALFQLDRSNATTPNPNAPAQTIVAGTTRTRGLELALSGKITKAWQISGGYTWQDAYIKGNDSIRVAQVPKHQFALWNRYDFNAIVGAGLGVVHQASQYAALHNPAGNSFATRLPGFTRVDAALFFSPSDKVQLQVNIENLLDETYYSDAHNNNNISTGAPINARFTARVKF</sequence>
<evidence type="ECO:0000256" key="10">
    <source>
        <dbReference type="ARBA" id="ARBA00023077"/>
    </source>
</evidence>
<accession>A0A4Q1KKV2</accession>
<feature type="chain" id="PRO_5020877893" evidence="16">
    <location>
        <begin position="16"/>
        <end position="696"/>
    </location>
</feature>
<evidence type="ECO:0000259" key="18">
    <source>
        <dbReference type="Pfam" id="PF07715"/>
    </source>
</evidence>
<evidence type="ECO:0000256" key="2">
    <source>
        <dbReference type="ARBA" id="ARBA00009810"/>
    </source>
</evidence>
<dbReference type="EMBL" id="SBKP01000003">
    <property type="protein sequence ID" value="RXR30045.1"/>
    <property type="molecule type" value="Genomic_DNA"/>
</dbReference>
<dbReference type="OrthoDB" id="9760333at2"/>
<dbReference type="GO" id="GO:0038023">
    <property type="term" value="F:signaling receptor activity"/>
    <property type="evidence" value="ECO:0007669"/>
    <property type="project" value="InterPro"/>
</dbReference>
<comment type="caution">
    <text evidence="19">The sequence shown here is derived from an EMBL/GenBank/DDBJ whole genome shotgun (WGS) entry which is preliminary data.</text>
</comment>
<evidence type="ECO:0000313" key="19">
    <source>
        <dbReference type="EMBL" id="RXR30045.1"/>
    </source>
</evidence>
<evidence type="ECO:0000256" key="11">
    <source>
        <dbReference type="ARBA" id="ARBA00023136"/>
    </source>
</evidence>
<protein>
    <submittedName>
        <fullName evidence="19">TonB-dependent siderophore receptor</fullName>
    </submittedName>
</protein>
<dbReference type="PANTHER" id="PTHR32552:SF68">
    <property type="entry name" value="FERRICHROME OUTER MEMBRANE TRANSPORTER_PHAGE RECEPTOR"/>
    <property type="match status" value="1"/>
</dbReference>
<evidence type="ECO:0000256" key="6">
    <source>
        <dbReference type="ARBA" id="ARBA00022692"/>
    </source>
</evidence>
<dbReference type="AlphaFoldDB" id="A0A4Q1KKV2"/>
<evidence type="ECO:0000256" key="9">
    <source>
        <dbReference type="ARBA" id="ARBA00023065"/>
    </source>
</evidence>
<evidence type="ECO:0000256" key="5">
    <source>
        <dbReference type="ARBA" id="ARBA00022496"/>
    </source>
</evidence>
<dbReference type="GO" id="GO:0015344">
    <property type="term" value="F:siderophore uptake transmembrane transporter activity"/>
    <property type="evidence" value="ECO:0007669"/>
    <property type="project" value="TreeGrafter"/>
</dbReference>
<evidence type="ECO:0000259" key="17">
    <source>
        <dbReference type="Pfam" id="PF00593"/>
    </source>
</evidence>
<keyword evidence="13 14" id="KW-0998">Cell outer membrane</keyword>
<evidence type="ECO:0000256" key="1">
    <source>
        <dbReference type="ARBA" id="ARBA00004571"/>
    </source>
</evidence>
<dbReference type="GO" id="GO:0009279">
    <property type="term" value="C:cell outer membrane"/>
    <property type="evidence" value="ECO:0007669"/>
    <property type="project" value="UniProtKB-SubCell"/>
</dbReference>
<keyword evidence="8" id="KW-0408">Iron</keyword>
<evidence type="ECO:0000256" key="7">
    <source>
        <dbReference type="ARBA" id="ARBA00022729"/>
    </source>
</evidence>
<dbReference type="Gene3D" id="2.40.170.20">
    <property type="entry name" value="TonB-dependent receptor, beta-barrel domain"/>
    <property type="match status" value="1"/>
</dbReference>
<evidence type="ECO:0000313" key="20">
    <source>
        <dbReference type="Proteomes" id="UP000290958"/>
    </source>
</evidence>
<keyword evidence="5" id="KW-0410">Iron transport</keyword>
<keyword evidence="11 14" id="KW-0472">Membrane</keyword>
<evidence type="ECO:0000256" key="13">
    <source>
        <dbReference type="ARBA" id="ARBA00023237"/>
    </source>
</evidence>
<comment type="similarity">
    <text evidence="2 14 15">Belongs to the TonB-dependent receptor family.</text>
</comment>
<gene>
    <name evidence="19" type="ORF">EQG66_05605</name>
</gene>
<feature type="domain" description="TonB-dependent receptor plug" evidence="18">
    <location>
        <begin position="50"/>
        <end position="146"/>
    </location>
</feature>
<keyword evidence="9" id="KW-0406">Ion transport</keyword>
<feature type="signal peptide" evidence="16">
    <location>
        <begin position="1"/>
        <end position="15"/>
    </location>
</feature>
<evidence type="ECO:0000256" key="16">
    <source>
        <dbReference type="SAM" id="SignalP"/>
    </source>
</evidence>
<evidence type="ECO:0000256" key="15">
    <source>
        <dbReference type="RuleBase" id="RU003357"/>
    </source>
</evidence>
<evidence type="ECO:0000256" key="8">
    <source>
        <dbReference type="ARBA" id="ARBA00023004"/>
    </source>
</evidence>
<dbReference type="InterPro" id="IPR037066">
    <property type="entry name" value="Plug_dom_sf"/>
</dbReference>
<dbReference type="SUPFAM" id="SSF56935">
    <property type="entry name" value="Porins"/>
    <property type="match status" value="1"/>
</dbReference>
<keyword evidence="20" id="KW-1185">Reference proteome</keyword>
<dbReference type="PROSITE" id="PS52016">
    <property type="entry name" value="TONB_DEPENDENT_REC_3"/>
    <property type="match status" value="1"/>
</dbReference>
<dbReference type="Pfam" id="PF07715">
    <property type="entry name" value="Plug"/>
    <property type="match status" value="1"/>
</dbReference>
<feature type="domain" description="TonB-dependent receptor-like beta-barrel" evidence="17">
    <location>
        <begin position="272"/>
        <end position="665"/>
    </location>
</feature>
<dbReference type="InterPro" id="IPR000531">
    <property type="entry name" value="Beta-barrel_TonB"/>
</dbReference>
<comment type="subcellular location">
    <subcellularLocation>
        <location evidence="1 14">Cell outer membrane</location>
        <topology evidence="1 14">Multi-pass membrane protein</topology>
    </subcellularLocation>
</comment>
<evidence type="ECO:0000256" key="3">
    <source>
        <dbReference type="ARBA" id="ARBA00022448"/>
    </source>
</evidence>
<keyword evidence="6 14" id="KW-0812">Transmembrane</keyword>
<dbReference type="Pfam" id="PF00593">
    <property type="entry name" value="TonB_dep_Rec_b-barrel"/>
    <property type="match status" value="1"/>
</dbReference>
<dbReference type="InterPro" id="IPR010105">
    <property type="entry name" value="TonB_sidphr_rcpt"/>
</dbReference>
<dbReference type="InterPro" id="IPR012910">
    <property type="entry name" value="Plug_dom"/>
</dbReference>
<dbReference type="PANTHER" id="PTHR32552">
    <property type="entry name" value="FERRICHROME IRON RECEPTOR-RELATED"/>
    <property type="match status" value="1"/>
</dbReference>
<dbReference type="Gene3D" id="2.170.130.10">
    <property type="entry name" value="TonB-dependent receptor, plug domain"/>
    <property type="match status" value="1"/>
</dbReference>
<keyword evidence="4 14" id="KW-1134">Transmembrane beta strand</keyword>
<name>A0A4Q1KKV2_9SPHN</name>
<evidence type="ECO:0000256" key="12">
    <source>
        <dbReference type="ARBA" id="ARBA00023170"/>
    </source>
</evidence>
<dbReference type="FunFam" id="2.170.130.10:FF:000001">
    <property type="entry name" value="Catecholate siderophore TonB-dependent receptor"/>
    <property type="match status" value="1"/>
</dbReference>
<dbReference type="CDD" id="cd01347">
    <property type="entry name" value="ligand_gated_channel"/>
    <property type="match status" value="1"/>
</dbReference>
<proteinExistence type="inferred from homology"/>
<keyword evidence="7 16" id="KW-0732">Signal</keyword>
<evidence type="ECO:0000256" key="14">
    <source>
        <dbReference type="PROSITE-ProRule" id="PRU01360"/>
    </source>
</evidence>
<keyword evidence="3 14" id="KW-0813">Transport</keyword>